<evidence type="ECO:0000256" key="3">
    <source>
        <dbReference type="ARBA" id="ARBA00022741"/>
    </source>
</evidence>
<sequence>SVMELAASVTGAIFTETVRSMSGSVRNRIKATNRFEENWRAFDTALPSLEEIRTKVKKVLETMEVKGESVQFRLGRWLEDVEGIVSEAISLGEKRLSSILFLKWRLGYKLSSLVEDIKRLEELGVHLLDGCAGDASFKRIEYIPGPTIFGLRTVECMLYDIAKYLMVDGYHIIGVWGMGGVGKTTLGAERLKIKTNLGDTSEELAGRIRRVLTEETNVLLILDDVWETTHTEAQFVEDESWKLFCQSAGDVARSDLVKPIAKAISREYGGLPLAIITVGSTLRSKKDVKLWSHALKELKRSVPYATSIEERVFKPLKLSFDSLGDKMKSCFLFCALFPEDTPIKIGELVSYWMAEGCINEEGNHEESMNEGMTWIENLKDCCLLEDGPHNGTVKMHDIVRDFSIWVTSSSPSECHSLIISGSSLRELQPTKFVSSVQRVSLVQNKLEKLPESLVECAQASTLLLQYNSHLLEVPQGFLQAFPSLRILNLSATRVSSLPQSLCLLHSLQSLILRDCYILKELPSLNTLVKLQYLDLCATSIRETPEGLEGQEHVGNATFEEIGHLTSLYALSIRLVSVPFLSSTVYSLMGRLKRFQIFIGSDVYSLPTRFDDRMIKLSSFDVSQVSIGVLLVNATSLVLNKCTGPSGGSMALLDLFPYLEELHLQHVASETISELFGNLGFRFQRLKLLNISWCSKLKCVLLVGNLILSLPSLEEIRVSFCERLQELLVYSPGMLEVSHEPLLPKLRVVKLKSLLKLKRICDLGEPLECLEQIEVINCNLLGSLPISSKNASGVKEIRGTCGWFSKFSWNDDITKGTILCRFNPLDPQIHDDTPTGRGLKQTRTFLGISPCKGQYSLVKGICGVDDPVYSFTA</sequence>
<feature type="non-terminal residue" evidence="6">
    <location>
        <position position="1"/>
    </location>
</feature>
<evidence type="ECO:0000313" key="6">
    <source>
        <dbReference type="EMBL" id="KAF3598828.1"/>
    </source>
</evidence>
<dbReference type="GO" id="GO:0005524">
    <property type="term" value="F:ATP binding"/>
    <property type="evidence" value="ECO:0007669"/>
    <property type="project" value="UniProtKB-KW"/>
</dbReference>
<dbReference type="Gene3D" id="1.10.10.10">
    <property type="entry name" value="Winged helix-like DNA-binding domain superfamily/Winged helix DNA-binding domain"/>
    <property type="match status" value="1"/>
</dbReference>
<dbReference type="GO" id="GO:0043531">
    <property type="term" value="F:ADP binding"/>
    <property type="evidence" value="ECO:0007669"/>
    <property type="project" value="InterPro"/>
</dbReference>
<keyword evidence="4" id="KW-0611">Plant defense</keyword>
<organism evidence="6 7">
    <name type="scientific">Brassica cretica</name>
    <name type="common">Mustard</name>
    <dbReference type="NCBI Taxonomy" id="69181"/>
    <lineage>
        <taxon>Eukaryota</taxon>
        <taxon>Viridiplantae</taxon>
        <taxon>Streptophyta</taxon>
        <taxon>Embryophyta</taxon>
        <taxon>Tracheophyta</taxon>
        <taxon>Spermatophyta</taxon>
        <taxon>Magnoliopsida</taxon>
        <taxon>eudicotyledons</taxon>
        <taxon>Gunneridae</taxon>
        <taxon>Pentapetalae</taxon>
        <taxon>rosids</taxon>
        <taxon>malvids</taxon>
        <taxon>Brassicales</taxon>
        <taxon>Brassicaceae</taxon>
        <taxon>Brassiceae</taxon>
        <taxon>Brassica</taxon>
    </lineage>
</organism>
<dbReference type="AlphaFoldDB" id="A0A8S9SBY7"/>
<dbReference type="PANTHER" id="PTHR33463">
    <property type="entry name" value="NB-ARC DOMAIN-CONTAINING PROTEIN-RELATED"/>
    <property type="match status" value="1"/>
</dbReference>
<evidence type="ECO:0000313" key="7">
    <source>
        <dbReference type="Proteomes" id="UP000712600"/>
    </source>
</evidence>
<dbReference type="InterPro" id="IPR032675">
    <property type="entry name" value="LRR_dom_sf"/>
</dbReference>
<dbReference type="FunFam" id="1.10.10.10:FF:000322">
    <property type="entry name" value="Probable disease resistance protein At1g63360"/>
    <property type="match status" value="1"/>
</dbReference>
<dbReference type="EMBL" id="QGKX02000004">
    <property type="protein sequence ID" value="KAF3598828.1"/>
    <property type="molecule type" value="Genomic_DNA"/>
</dbReference>
<accession>A0A8S9SBY7</accession>
<dbReference type="Gene3D" id="1.10.8.430">
    <property type="entry name" value="Helical domain of apoptotic protease-activating factors"/>
    <property type="match status" value="1"/>
</dbReference>
<evidence type="ECO:0000256" key="1">
    <source>
        <dbReference type="ARBA" id="ARBA00022614"/>
    </source>
</evidence>
<evidence type="ECO:0000259" key="5">
    <source>
        <dbReference type="Pfam" id="PF23559"/>
    </source>
</evidence>
<dbReference type="InterPro" id="IPR058922">
    <property type="entry name" value="WHD_DRP"/>
</dbReference>
<keyword evidence="3" id="KW-0547">Nucleotide-binding</keyword>
<proteinExistence type="predicted"/>
<keyword evidence="1" id="KW-0433">Leucine-rich repeat</keyword>
<dbReference type="InterPro" id="IPR036388">
    <property type="entry name" value="WH-like_DNA-bd_sf"/>
</dbReference>
<evidence type="ECO:0000256" key="2">
    <source>
        <dbReference type="ARBA" id="ARBA00022737"/>
    </source>
</evidence>
<dbReference type="Proteomes" id="UP000712600">
    <property type="component" value="Unassembled WGS sequence"/>
</dbReference>
<dbReference type="InterPro" id="IPR042197">
    <property type="entry name" value="Apaf_helical"/>
</dbReference>
<evidence type="ECO:0000256" key="4">
    <source>
        <dbReference type="ARBA" id="ARBA00022821"/>
    </source>
</evidence>
<dbReference type="Gene3D" id="3.80.10.10">
    <property type="entry name" value="Ribonuclease Inhibitor"/>
    <property type="match status" value="2"/>
</dbReference>
<feature type="domain" description="Disease resistance protein winged helix" evidence="5">
    <location>
        <begin position="336"/>
        <end position="402"/>
    </location>
</feature>
<dbReference type="Pfam" id="PF23559">
    <property type="entry name" value="WHD_DRP"/>
    <property type="match status" value="1"/>
</dbReference>
<dbReference type="SUPFAM" id="SSF52540">
    <property type="entry name" value="P-loop containing nucleoside triphosphate hydrolases"/>
    <property type="match status" value="1"/>
</dbReference>
<dbReference type="PANTHER" id="PTHR33463:SF202">
    <property type="entry name" value="NB-ARC DOMAIN-CONTAINING PROTEIN"/>
    <property type="match status" value="1"/>
</dbReference>
<dbReference type="InterPro" id="IPR027417">
    <property type="entry name" value="P-loop_NTPase"/>
</dbReference>
<dbReference type="GO" id="GO:0006952">
    <property type="term" value="P:defense response"/>
    <property type="evidence" value="ECO:0007669"/>
    <property type="project" value="UniProtKB-KW"/>
</dbReference>
<name>A0A8S9SBY7_BRACR</name>
<keyword evidence="2" id="KW-0677">Repeat</keyword>
<comment type="caution">
    <text evidence="6">The sequence shown here is derived from an EMBL/GenBank/DDBJ whole genome shotgun (WGS) entry which is preliminary data.</text>
</comment>
<protein>
    <recommendedName>
        <fullName evidence="5">Disease resistance protein winged helix domain-containing protein</fullName>
    </recommendedName>
</protein>
<gene>
    <name evidence="6" type="ORF">F2Q69_00034159</name>
</gene>
<dbReference type="InterPro" id="IPR050905">
    <property type="entry name" value="Plant_NBS-LRR"/>
</dbReference>
<dbReference type="SUPFAM" id="SSF52058">
    <property type="entry name" value="L domain-like"/>
    <property type="match status" value="1"/>
</dbReference>
<reference evidence="6" key="1">
    <citation type="submission" date="2019-12" db="EMBL/GenBank/DDBJ databases">
        <title>Genome sequencing and annotation of Brassica cretica.</title>
        <authorList>
            <person name="Studholme D.J."/>
            <person name="Sarris P."/>
        </authorList>
    </citation>
    <scope>NUCLEOTIDE SEQUENCE</scope>
    <source>
        <strain evidence="6">PFS-109/04</strain>
        <tissue evidence="6">Leaf</tissue>
    </source>
</reference>
<dbReference type="PRINTS" id="PR00364">
    <property type="entry name" value="DISEASERSIST"/>
</dbReference>